<dbReference type="SUPFAM" id="SSF56815">
    <property type="entry name" value="Sec1/munc18-like (SM) proteins"/>
    <property type="match status" value="1"/>
</dbReference>
<dbReference type="InterPro" id="IPR027482">
    <property type="entry name" value="Sec1-like_dom2"/>
</dbReference>
<dbReference type="AlphaFoldDB" id="A0AAV9J6Y4"/>
<feature type="compositionally biased region" description="Low complexity" evidence="2">
    <location>
        <begin position="701"/>
        <end position="715"/>
    </location>
</feature>
<dbReference type="Gene3D" id="3.90.830.10">
    <property type="entry name" value="Syntaxin Binding Protein 1, Chain A, domain 2"/>
    <property type="match status" value="1"/>
</dbReference>
<dbReference type="PANTHER" id="PTHR11679">
    <property type="entry name" value="VESICLE PROTEIN SORTING-ASSOCIATED"/>
    <property type="match status" value="1"/>
</dbReference>
<accession>A0AAV9J6Y4</accession>
<evidence type="ECO:0000313" key="3">
    <source>
        <dbReference type="EMBL" id="KAK4540535.1"/>
    </source>
</evidence>
<dbReference type="Gene3D" id="3.40.50.2060">
    <property type="match status" value="1"/>
</dbReference>
<reference evidence="3 4" key="1">
    <citation type="submission" date="2021-11" db="EMBL/GenBank/DDBJ databases">
        <title>Black yeast isolated from Biological Soil Crust.</title>
        <authorList>
            <person name="Kurbessoian T."/>
        </authorList>
    </citation>
    <scope>NUCLEOTIDE SEQUENCE [LARGE SCALE GENOMIC DNA]</scope>
    <source>
        <strain evidence="3 4">CCFEE 5522</strain>
    </source>
</reference>
<dbReference type="PIRSF" id="PIRSF005715">
    <property type="entry name" value="VPS45_Sec1"/>
    <property type="match status" value="1"/>
</dbReference>
<evidence type="ECO:0000256" key="1">
    <source>
        <dbReference type="ARBA" id="ARBA00009884"/>
    </source>
</evidence>
<dbReference type="InterPro" id="IPR043127">
    <property type="entry name" value="Sec-1-like_dom3a"/>
</dbReference>
<dbReference type="Gene3D" id="3.40.50.1910">
    <property type="match status" value="1"/>
</dbReference>
<comment type="caution">
    <text evidence="3">The sequence shown here is derived from an EMBL/GenBank/DDBJ whole genome shotgun (WGS) entry which is preliminary data.</text>
</comment>
<dbReference type="InterPro" id="IPR001619">
    <property type="entry name" value="Sec1-like"/>
</dbReference>
<feature type="region of interest" description="Disordered" evidence="2">
    <location>
        <begin position="629"/>
        <end position="739"/>
    </location>
</feature>
<feature type="compositionally biased region" description="Basic residues" evidence="2">
    <location>
        <begin position="728"/>
        <end position="739"/>
    </location>
</feature>
<protein>
    <recommendedName>
        <fullName evidence="5">Sec1-like protein</fullName>
    </recommendedName>
</protein>
<name>A0AAV9J6Y4_9PEZI</name>
<dbReference type="Pfam" id="PF00995">
    <property type="entry name" value="Sec1"/>
    <property type="match status" value="1"/>
</dbReference>
<organism evidence="3 4">
    <name type="scientific">Oleoguttula mirabilis</name>
    <dbReference type="NCBI Taxonomy" id="1507867"/>
    <lineage>
        <taxon>Eukaryota</taxon>
        <taxon>Fungi</taxon>
        <taxon>Dikarya</taxon>
        <taxon>Ascomycota</taxon>
        <taxon>Pezizomycotina</taxon>
        <taxon>Dothideomycetes</taxon>
        <taxon>Dothideomycetidae</taxon>
        <taxon>Mycosphaerellales</taxon>
        <taxon>Teratosphaeriaceae</taxon>
        <taxon>Oleoguttula</taxon>
    </lineage>
</organism>
<sequence>MGISIIEAQRDIILGTIRQITQGDWKVLVLDPDSRRLIDNVLDEDTILNENITNIEQITDRRPTNRDVDAIYLLTPQPHIVDCIMADFEKRKYRRAHLVWTSLLHPALRDRIDKSQTAREQIALFKVLNAEFYPRESHMVTFRDPWSFPILFHPGCNHLVRQHMEDIAQKIVGVCVALGEYPTIRYYKPRTPTHEASILCSHLARFVQDELDLYAKFHEDFPPPTTRPRGTLFIVDRSMDLYAPLLHEFTYQAMAHDLLPIKESDKITYRTVVNEGQPDQEDKDIEITEKDKIWVENRHRHMKDTIDKLMSDFQRFIKDNPNFTRQSDGGANSLNAIKDMLAGLPQFQEMKVAYALHLGMAQESMNRFQRFKLPDLASVEQILATGLDEDYKRAPKGLADQVIRMLDEDDVTPPDRLRLLALYLLYRDGLLPADLQKLLAHAQLPAQDESILRNLELLGARTSRHLKDSRPVPLPLFPKKIPPPGMAAPQDEYALSRYEPVLQNLLEADANRTLDAQIFPYTKPPLDLGADDGAGGSGGGGAGLRPSLPHQATSLRTAKPTWAKGPSKSSTEHRQRVIVFMAGGATYSESRACYDVGRATGRECYMVTSHMLTPALFVRQVGDLSADKRRLGIPADGPKPQAPGHLFEADEKPRGPATAGVQGQGQQGQGQQGQRMPTQAMAGVSLNGGGSGNGRPPPNGVPQQQQQPAQANSSAKLTKEAPPAEKEKRKHRFGFGKKT</sequence>
<comment type="similarity">
    <text evidence="1">Belongs to the STXBP/unc-18/SEC1 family.</text>
</comment>
<dbReference type="EMBL" id="JAVFHQ010000066">
    <property type="protein sequence ID" value="KAK4540535.1"/>
    <property type="molecule type" value="Genomic_DNA"/>
</dbReference>
<proteinExistence type="inferred from homology"/>
<feature type="compositionally biased region" description="Gly residues" evidence="2">
    <location>
        <begin position="662"/>
        <end position="671"/>
    </location>
</feature>
<keyword evidence="4" id="KW-1185">Reference proteome</keyword>
<evidence type="ECO:0000313" key="4">
    <source>
        <dbReference type="Proteomes" id="UP001324427"/>
    </source>
</evidence>
<feature type="compositionally biased region" description="Basic and acidic residues" evidence="2">
    <location>
        <begin position="717"/>
        <end position="727"/>
    </location>
</feature>
<evidence type="ECO:0008006" key="5">
    <source>
        <dbReference type="Google" id="ProtNLM"/>
    </source>
</evidence>
<dbReference type="Gene3D" id="1.25.40.60">
    <property type="match status" value="1"/>
</dbReference>
<dbReference type="InterPro" id="IPR043154">
    <property type="entry name" value="Sec-1-like_dom1"/>
</dbReference>
<dbReference type="InterPro" id="IPR036045">
    <property type="entry name" value="Sec1-like_sf"/>
</dbReference>
<feature type="region of interest" description="Disordered" evidence="2">
    <location>
        <begin position="527"/>
        <end position="575"/>
    </location>
</feature>
<dbReference type="Proteomes" id="UP001324427">
    <property type="component" value="Unassembled WGS sequence"/>
</dbReference>
<feature type="compositionally biased region" description="Gly residues" evidence="2">
    <location>
        <begin position="532"/>
        <end position="543"/>
    </location>
</feature>
<gene>
    <name evidence="3" type="ORF">LTR36_009173</name>
</gene>
<dbReference type="GO" id="GO:0016192">
    <property type="term" value="P:vesicle-mediated transport"/>
    <property type="evidence" value="ECO:0007669"/>
    <property type="project" value="InterPro"/>
</dbReference>
<evidence type="ECO:0000256" key="2">
    <source>
        <dbReference type="SAM" id="MobiDB-lite"/>
    </source>
</evidence>